<evidence type="ECO:0000313" key="2">
    <source>
        <dbReference type="EMBL" id="RDX40947.1"/>
    </source>
</evidence>
<name>A0A371CL16_9APHY</name>
<evidence type="ECO:0000256" key="1">
    <source>
        <dbReference type="SAM" id="SignalP"/>
    </source>
</evidence>
<dbReference type="AlphaFoldDB" id="A0A371CL16"/>
<dbReference type="Proteomes" id="UP000256964">
    <property type="component" value="Unassembled WGS sequence"/>
</dbReference>
<feature type="chain" id="PRO_5016712335" evidence="1">
    <location>
        <begin position="22"/>
        <end position="183"/>
    </location>
</feature>
<accession>A0A371CL16</accession>
<proteinExistence type="predicted"/>
<protein>
    <submittedName>
        <fullName evidence="2">Uncharacterized protein</fullName>
    </submittedName>
</protein>
<sequence>MFSFSALFVVSTLACSIVTSALPLNTPVGDLRVPSVPGPTGIASRDVPRVESLSAIITTLEAGISGPANALKSVTPQNAMYDNIRGPIVEIHDEFSRALASVRSLVDHFKEGVLAPIAEVNTEDARGYFEEIIDGLLETVEDFSDAVLNAFTPVGSAELLFGLNAPVSTLVATTKALPDDHRR</sequence>
<feature type="signal peptide" evidence="1">
    <location>
        <begin position="1"/>
        <end position="21"/>
    </location>
</feature>
<evidence type="ECO:0000313" key="3">
    <source>
        <dbReference type="Proteomes" id="UP000256964"/>
    </source>
</evidence>
<reference evidence="2 3" key="1">
    <citation type="journal article" date="2018" name="Biotechnol. Biofuels">
        <title>Integrative visual omics of the white-rot fungus Polyporus brumalis exposes the biotechnological potential of its oxidative enzymes for delignifying raw plant biomass.</title>
        <authorList>
            <person name="Miyauchi S."/>
            <person name="Rancon A."/>
            <person name="Drula E."/>
            <person name="Hage H."/>
            <person name="Chaduli D."/>
            <person name="Favel A."/>
            <person name="Grisel S."/>
            <person name="Henrissat B."/>
            <person name="Herpoel-Gimbert I."/>
            <person name="Ruiz-Duenas F.J."/>
            <person name="Chevret D."/>
            <person name="Hainaut M."/>
            <person name="Lin J."/>
            <person name="Wang M."/>
            <person name="Pangilinan J."/>
            <person name="Lipzen A."/>
            <person name="Lesage-Meessen L."/>
            <person name="Navarro D."/>
            <person name="Riley R."/>
            <person name="Grigoriev I.V."/>
            <person name="Zhou S."/>
            <person name="Raouche S."/>
            <person name="Rosso M.N."/>
        </authorList>
    </citation>
    <scope>NUCLEOTIDE SEQUENCE [LARGE SCALE GENOMIC DNA]</scope>
    <source>
        <strain evidence="2 3">BRFM 1820</strain>
    </source>
</reference>
<organism evidence="2 3">
    <name type="scientific">Lentinus brumalis</name>
    <dbReference type="NCBI Taxonomy" id="2498619"/>
    <lineage>
        <taxon>Eukaryota</taxon>
        <taxon>Fungi</taxon>
        <taxon>Dikarya</taxon>
        <taxon>Basidiomycota</taxon>
        <taxon>Agaricomycotina</taxon>
        <taxon>Agaricomycetes</taxon>
        <taxon>Polyporales</taxon>
        <taxon>Polyporaceae</taxon>
        <taxon>Lentinus</taxon>
    </lineage>
</organism>
<dbReference type="EMBL" id="KZ857530">
    <property type="protein sequence ID" value="RDX40947.1"/>
    <property type="molecule type" value="Genomic_DNA"/>
</dbReference>
<keyword evidence="3" id="KW-1185">Reference proteome</keyword>
<gene>
    <name evidence="2" type="ORF">OH76DRAFT_280629</name>
</gene>
<keyword evidence="1" id="KW-0732">Signal</keyword>